<dbReference type="GO" id="GO:0016853">
    <property type="term" value="F:isomerase activity"/>
    <property type="evidence" value="ECO:0007669"/>
    <property type="project" value="UniProtKB-KW"/>
</dbReference>
<evidence type="ECO:0000256" key="1">
    <source>
        <dbReference type="ARBA" id="ARBA00004477"/>
    </source>
</evidence>
<evidence type="ECO:0000259" key="9">
    <source>
        <dbReference type="PROSITE" id="PS50845"/>
    </source>
</evidence>
<name>A0A2U1P868_ARTAN</name>
<evidence type="ECO:0000256" key="8">
    <source>
        <dbReference type="RuleBase" id="RU363132"/>
    </source>
</evidence>
<organism evidence="10 11">
    <name type="scientific">Artemisia annua</name>
    <name type="common">Sweet wormwood</name>
    <dbReference type="NCBI Taxonomy" id="35608"/>
    <lineage>
        <taxon>Eukaryota</taxon>
        <taxon>Viridiplantae</taxon>
        <taxon>Streptophyta</taxon>
        <taxon>Embryophyta</taxon>
        <taxon>Tracheophyta</taxon>
        <taxon>Spermatophyta</taxon>
        <taxon>Magnoliopsida</taxon>
        <taxon>eudicotyledons</taxon>
        <taxon>Gunneridae</taxon>
        <taxon>Pentapetalae</taxon>
        <taxon>asterids</taxon>
        <taxon>campanulids</taxon>
        <taxon>Asterales</taxon>
        <taxon>Asteraceae</taxon>
        <taxon>Asteroideae</taxon>
        <taxon>Anthemideae</taxon>
        <taxon>Artemisiinae</taxon>
        <taxon>Artemisia</taxon>
    </lineage>
</organism>
<dbReference type="GO" id="GO:0005789">
    <property type="term" value="C:endoplasmic reticulum membrane"/>
    <property type="evidence" value="ECO:0007669"/>
    <property type="project" value="UniProtKB-SubCell"/>
</dbReference>
<dbReference type="PANTHER" id="PTHR10366">
    <property type="entry name" value="NAD DEPENDENT EPIMERASE/DEHYDRATASE"/>
    <property type="match status" value="1"/>
</dbReference>
<dbReference type="OrthoDB" id="10058185at2759"/>
<dbReference type="AlphaFoldDB" id="A0A2U1P868"/>
<keyword evidence="2 8" id="KW-0812">Transmembrane</keyword>
<keyword evidence="7 8" id="KW-0472">Membrane</keyword>
<dbReference type="Pfam" id="PF02453">
    <property type="entry name" value="Reticulon"/>
    <property type="match status" value="1"/>
</dbReference>
<dbReference type="STRING" id="35608.A0A2U1P868"/>
<dbReference type="InterPro" id="IPR050425">
    <property type="entry name" value="NAD(P)_dehydrat-like"/>
</dbReference>
<dbReference type="EMBL" id="PKPP01001533">
    <property type="protein sequence ID" value="PWA81927.1"/>
    <property type="molecule type" value="Genomic_DNA"/>
</dbReference>
<gene>
    <name evidence="10" type="ORF">CTI12_AA182150</name>
</gene>
<dbReference type="PANTHER" id="PTHR10366:SF639">
    <property type="entry name" value="3BETA-HYDROXYSTEROID-DEHYDROGENASE_DECARBOXYLASE ISOFORM 3"/>
    <property type="match status" value="1"/>
</dbReference>
<dbReference type="GO" id="GO:0006694">
    <property type="term" value="P:steroid biosynthetic process"/>
    <property type="evidence" value="ECO:0007669"/>
    <property type="project" value="InterPro"/>
</dbReference>
<feature type="transmembrane region" description="Helical" evidence="8">
    <location>
        <begin position="506"/>
        <end position="530"/>
    </location>
</feature>
<evidence type="ECO:0000256" key="6">
    <source>
        <dbReference type="ARBA" id="ARBA00023002"/>
    </source>
</evidence>
<keyword evidence="5 8" id="KW-1133">Transmembrane helix</keyword>
<dbReference type="InterPro" id="IPR003388">
    <property type="entry name" value="Reticulon"/>
</dbReference>
<dbReference type="GO" id="GO:0016616">
    <property type="term" value="F:oxidoreductase activity, acting on the CH-OH group of donors, NAD or NADP as acceptor"/>
    <property type="evidence" value="ECO:0007669"/>
    <property type="project" value="InterPro"/>
</dbReference>
<comment type="caution">
    <text evidence="10">The sequence shown here is derived from an EMBL/GenBank/DDBJ whole genome shotgun (WGS) entry which is preliminary data.</text>
</comment>
<comment type="subcellular location">
    <subcellularLocation>
        <location evidence="1 8">Endoplasmic reticulum membrane</location>
        <topology evidence="1 8">Multi-pass membrane protein</topology>
    </subcellularLocation>
</comment>
<keyword evidence="11" id="KW-1185">Reference proteome</keyword>
<keyword evidence="6" id="KW-0560">Oxidoreductase</keyword>
<keyword evidence="3 8" id="KW-0256">Endoplasmic reticulum</keyword>
<reference evidence="10 11" key="1">
    <citation type="journal article" date="2018" name="Mol. Plant">
        <title>The genome of Artemisia annua provides insight into the evolution of Asteraceae family and artemisinin biosynthesis.</title>
        <authorList>
            <person name="Shen Q."/>
            <person name="Zhang L."/>
            <person name="Liao Z."/>
            <person name="Wang S."/>
            <person name="Yan T."/>
            <person name="Shi P."/>
            <person name="Liu M."/>
            <person name="Fu X."/>
            <person name="Pan Q."/>
            <person name="Wang Y."/>
            <person name="Lv Z."/>
            <person name="Lu X."/>
            <person name="Zhang F."/>
            <person name="Jiang W."/>
            <person name="Ma Y."/>
            <person name="Chen M."/>
            <person name="Hao X."/>
            <person name="Li L."/>
            <person name="Tang Y."/>
            <person name="Lv G."/>
            <person name="Zhou Y."/>
            <person name="Sun X."/>
            <person name="Brodelius P.E."/>
            <person name="Rose J.K.C."/>
            <person name="Tang K."/>
        </authorList>
    </citation>
    <scope>NUCLEOTIDE SEQUENCE [LARGE SCALE GENOMIC DNA]</scope>
    <source>
        <strain evidence="11">cv. Huhao1</strain>
        <tissue evidence="10">Leaf</tissue>
    </source>
</reference>
<keyword evidence="4" id="KW-0521">NADP</keyword>
<feature type="transmembrane region" description="Helical" evidence="8">
    <location>
        <begin position="419"/>
        <end position="439"/>
    </location>
</feature>
<dbReference type="Proteomes" id="UP000245207">
    <property type="component" value="Unassembled WGS sequence"/>
</dbReference>
<evidence type="ECO:0000313" key="11">
    <source>
        <dbReference type="Proteomes" id="UP000245207"/>
    </source>
</evidence>
<proteinExistence type="predicted"/>
<dbReference type="SUPFAM" id="SSF51735">
    <property type="entry name" value="NAD(P)-binding Rossmann-fold domains"/>
    <property type="match status" value="1"/>
</dbReference>
<feature type="domain" description="Reticulon" evidence="9">
    <location>
        <begin position="387"/>
        <end position="558"/>
    </location>
</feature>
<evidence type="ECO:0000256" key="4">
    <source>
        <dbReference type="ARBA" id="ARBA00022857"/>
    </source>
</evidence>
<evidence type="ECO:0000256" key="2">
    <source>
        <dbReference type="ARBA" id="ARBA00022692"/>
    </source>
</evidence>
<evidence type="ECO:0000313" key="10">
    <source>
        <dbReference type="EMBL" id="PWA81927.1"/>
    </source>
</evidence>
<dbReference type="PROSITE" id="PS50845">
    <property type="entry name" value="RETICULON"/>
    <property type="match status" value="1"/>
</dbReference>
<dbReference type="Pfam" id="PF01073">
    <property type="entry name" value="3Beta_HSD"/>
    <property type="match status" value="1"/>
</dbReference>
<dbReference type="Gene3D" id="3.40.50.720">
    <property type="entry name" value="NAD(P)-binding Rossmann-like Domain"/>
    <property type="match status" value="1"/>
</dbReference>
<accession>A0A2U1P868</accession>
<dbReference type="InterPro" id="IPR036291">
    <property type="entry name" value="NAD(P)-bd_dom_sf"/>
</dbReference>
<protein>
    <recommendedName>
        <fullName evidence="8">Reticulon-like protein</fullName>
    </recommendedName>
</protein>
<keyword evidence="10" id="KW-0413">Isomerase</keyword>
<dbReference type="InterPro" id="IPR002225">
    <property type="entry name" value="3Beta_OHSteriod_DH/Estase"/>
</dbReference>
<evidence type="ECO:0000256" key="7">
    <source>
        <dbReference type="ARBA" id="ARBA00023136"/>
    </source>
</evidence>
<evidence type="ECO:0000256" key="5">
    <source>
        <dbReference type="ARBA" id="ARBA00022989"/>
    </source>
</evidence>
<evidence type="ECO:0000256" key="3">
    <source>
        <dbReference type="ARBA" id="ARBA00022824"/>
    </source>
</evidence>
<sequence>MTSSNDQLESCIVINGRSFVGKHLVVRLLKLGHWIVRVAGVDHSLNLDLDDYEFDLPLNRAVSTGRAEYVCVDVRDTNSIVNAIRGSSVVFYVDDDDSCNYDFFSGYTIIVQGVKNIISACRECKVKRLIYNSTADVVLDSSHNIHNGNETLLYATKFRNVYSELKAQAEATVLLANDTDGLLTCALRPANIFGPGDKQLLPSLVDVAKSSWAKVWNPYCDGSMSDYTYVENVAHALICAEAALGSHMLIVSGKVFFITNLEPVRSWEFCLPMLEGLRYYRPMVKLPAVVVSLIVYLIKWMHLKTNSRNICSSVSVHNIVQLMSQTTTYDSSAAQQHIEYSPVVSMSDGVTATIEASSHLAKDSSSILLDHLYEQSNIQQLLGGGEVAEILLWRDETKSFVCFCGVISLFYWFCLSERTVVSSTALLLLLILIFLYGYAQLLHEDPLLSTKVSKCSLFEVSEMCMRRYVRNIVNIWNGASHIFRSLADGDWSLFFKVVVYIHFFKLLVVNSFPISLGIALAFSFIVFFVYEQYEEEIEGLIGILNELLWQFMASMRSS</sequence>
<feature type="transmembrane region" description="Helical" evidence="8">
    <location>
        <begin position="279"/>
        <end position="298"/>
    </location>
</feature>